<organism evidence="2 3">
    <name type="scientific">Penicillium digitatum (strain PHI26 / CECT 20796)</name>
    <name type="common">Green mold</name>
    <dbReference type="NCBI Taxonomy" id="1170229"/>
    <lineage>
        <taxon>Eukaryota</taxon>
        <taxon>Fungi</taxon>
        <taxon>Dikarya</taxon>
        <taxon>Ascomycota</taxon>
        <taxon>Pezizomycotina</taxon>
        <taxon>Eurotiomycetes</taxon>
        <taxon>Eurotiomycetidae</taxon>
        <taxon>Eurotiales</taxon>
        <taxon>Aspergillaceae</taxon>
        <taxon>Penicillium</taxon>
    </lineage>
</organism>
<dbReference type="OrthoDB" id="3648309at2759"/>
<protein>
    <submittedName>
        <fullName evidence="2">Uncharacterized protein</fullName>
    </submittedName>
</protein>
<feature type="compositionally biased region" description="Polar residues" evidence="1">
    <location>
        <begin position="1"/>
        <end position="16"/>
    </location>
</feature>
<accession>K9GAF1</accession>
<comment type="caution">
    <text evidence="2">The sequence shown here is derived from an EMBL/GenBank/DDBJ whole genome shotgun (WGS) entry which is preliminary data.</text>
</comment>
<name>K9GAF1_PEND2</name>
<reference evidence="3" key="1">
    <citation type="journal article" date="2012" name="BMC Genomics">
        <title>Genome sequence of the necrotrophic fungus Penicillium digitatum, the main postharvest pathogen of citrus.</title>
        <authorList>
            <person name="Marcet-Houben M."/>
            <person name="Ballester A.-R."/>
            <person name="de la Fuente B."/>
            <person name="Harries E."/>
            <person name="Marcos J.F."/>
            <person name="Gonzalez-Candelas L."/>
            <person name="Gabaldon T."/>
        </authorList>
    </citation>
    <scope>NUCLEOTIDE SEQUENCE [LARGE SCALE GENOMIC DNA]</scope>
    <source>
        <strain evidence="3">PHI26 / CECT 20796</strain>
    </source>
</reference>
<dbReference type="AlphaFoldDB" id="K9GAF1"/>
<evidence type="ECO:0000313" key="2">
    <source>
        <dbReference type="EMBL" id="EKV18880.1"/>
    </source>
</evidence>
<dbReference type="Proteomes" id="UP000009882">
    <property type="component" value="Unassembled WGS sequence"/>
</dbReference>
<dbReference type="HOGENOM" id="CLU_2237488_0_0_1"/>
<gene>
    <name evidence="2" type="ORF">PDIG_06530</name>
</gene>
<evidence type="ECO:0000313" key="3">
    <source>
        <dbReference type="Proteomes" id="UP000009882"/>
    </source>
</evidence>
<keyword evidence="3" id="KW-1185">Reference proteome</keyword>
<evidence type="ECO:0000256" key="1">
    <source>
        <dbReference type="SAM" id="MobiDB-lite"/>
    </source>
</evidence>
<feature type="region of interest" description="Disordered" evidence="1">
    <location>
        <begin position="1"/>
        <end position="29"/>
    </location>
</feature>
<dbReference type="eggNOG" id="ENOG502RVN9">
    <property type="taxonomic scope" value="Eukaryota"/>
</dbReference>
<sequence length="105" mass="11806">MDSDTSQNGESKTTFQNKEHTHNGLTTVPTSVTLSSEQFERLYLTPMTVRQSPLAKKVGNPTPFLGRLRDYHHPPVMLLDGLERSQWKWCGVDVSDGTNCDESLI</sequence>
<proteinExistence type="predicted"/>
<dbReference type="EMBL" id="AKCT01000030">
    <property type="protein sequence ID" value="EKV18880.1"/>
    <property type="molecule type" value="Genomic_DNA"/>
</dbReference>
<dbReference type="InParanoid" id="K9GAF1"/>